<dbReference type="KEGG" id="mae:Maeo_0216"/>
<dbReference type="Proteomes" id="UP000001106">
    <property type="component" value="Chromosome"/>
</dbReference>
<name>A6UTI6_META3</name>
<evidence type="ECO:0000313" key="1">
    <source>
        <dbReference type="EMBL" id="ABR55808.1"/>
    </source>
</evidence>
<reference evidence="1" key="1">
    <citation type="submission" date="2007-06" db="EMBL/GenBank/DDBJ databases">
        <title>Complete sequence of Methanococcus aeolicus Nankai-3.</title>
        <authorList>
            <consortium name="US DOE Joint Genome Institute"/>
            <person name="Copeland A."/>
            <person name="Lucas S."/>
            <person name="Lapidus A."/>
            <person name="Barry K."/>
            <person name="Glavina del Rio T."/>
            <person name="Dalin E."/>
            <person name="Tice H."/>
            <person name="Pitluck S."/>
            <person name="Chain P."/>
            <person name="Malfatti S."/>
            <person name="Shin M."/>
            <person name="Vergez L."/>
            <person name="Schmutz J."/>
            <person name="Larimer F."/>
            <person name="Land M."/>
            <person name="Hauser L."/>
            <person name="Kyrpides N."/>
            <person name="Lykidis A."/>
            <person name="Sieprawska-Lupa M."/>
            <person name="Whitman W.B."/>
            <person name="Richardson P."/>
        </authorList>
    </citation>
    <scope>NUCLEOTIDE SEQUENCE [LARGE SCALE GENOMIC DNA]</scope>
    <source>
        <strain evidence="1">Nankai-3</strain>
    </source>
</reference>
<protein>
    <submittedName>
        <fullName evidence="1">Uncharacterized protein</fullName>
    </submittedName>
</protein>
<gene>
    <name evidence="1" type="ordered locus">Maeo_0216</name>
</gene>
<keyword evidence="2" id="KW-1185">Reference proteome</keyword>
<dbReference type="OrthoDB" id="65227at2157"/>
<dbReference type="EMBL" id="CP000743">
    <property type="protein sequence ID" value="ABR55808.1"/>
    <property type="molecule type" value="Genomic_DNA"/>
</dbReference>
<accession>A6UTI6</accession>
<proteinExistence type="predicted"/>
<dbReference type="GeneID" id="5326351"/>
<evidence type="ECO:0000313" key="2">
    <source>
        <dbReference type="Proteomes" id="UP000001106"/>
    </source>
</evidence>
<dbReference type="RefSeq" id="WP_011972940.1">
    <property type="nucleotide sequence ID" value="NC_009635.1"/>
</dbReference>
<organism evidence="1 2">
    <name type="scientific">Methanococcus aeolicus (strain ATCC BAA-1280 / DSM 17508 / OCM 812 / Nankai-3)</name>
    <dbReference type="NCBI Taxonomy" id="419665"/>
    <lineage>
        <taxon>Archaea</taxon>
        <taxon>Methanobacteriati</taxon>
        <taxon>Methanobacteriota</taxon>
        <taxon>Methanomada group</taxon>
        <taxon>Methanococci</taxon>
        <taxon>Methanococcales</taxon>
        <taxon>Methanococcaceae</taxon>
        <taxon>Methanococcus</taxon>
    </lineage>
</organism>
<dbReference type="eggNOG" id="arCOG05037">
    <property type="taxonomic scope" value="Archaea"/>
</dbReference>
<dbReference type="AlphaFoldDB" id="A6UTI6"/>
<sequence length="285" mass="32555">MIEIISYQEFKGNNKDIVDNEFKKLIEKIENKYSVEILSIESNEGEDKDETVQMVCSCSGEEKEEEELYAKLAEINIKFNSFKEYIEYCLNYGADLDVLEPSKLKLSSKEFGDAIAQIIGFFKEFCNKYGIGFNVHIKEEDENIDIEQYKKGIYDEDELFDMGEDGLIRIKAVFEGIGDSENDLIKKIVMSLNDEILVHKITTKTVEIEDDKIPEIKNKFYGVIGVEMLCKPFDIVEIAYKFLPIVVSIENKEIELSGLELQDIGNDLGGAIFELSHGVINRSTN</sequence>
<dbReference type="STRING" id="419665.Maeo_0216"/>
<dbReference type="HOGENOM" id="CLU_1076106_0_0_2"/>